<accession>K6Z4T3</accession>
<gene>
    <name evidence="1" type="ORF">GPLA_0307</name>
</gene>
<dbReference type="AlphaFoldDB" id="K6Z4T3"/>
<keyword evidence="2" id="KW-1185">Reference proteome</keyword>
<sequence length="75" mass="8530">MLLSELRFSKKRLLKRIIALSLGFMAFGFCNSLQNDAYAPLNGIDYVALQGEMFNVEMAQRGLVQSYSGMFWQSL</sequence>
<reference evidence="2" key="1">
    <citation type="journal article" date="2014" name="Environ. Microbiol.">
        <title>Comparative genomics of the marine bacterial genus Glaciecola reveals the high degree of genomic diversity and genomic characteristic for cold adaptation.</title>
        <authorList>
            <person name="Qin Q.L."/>
            <person name="Xie B.B."/>
            <person name="Yu Y."/>
            <person name="Shu Y.L."/>
            <person name="Rong J.C."/>
            <person name="Zhang Y.J."/>
            <person name="Zhao D.L."/>
            <person name="Chen X.L."/>
            <person name="Zhang X.Y."/>
            <person name="Chen B."/>
            <person name="Zhou B.C."/>
            <person name="Zhang Y.Z."/>
        </authorList>
    </citation>
    <scope>NUCLEOTIDE SEQUENCE [LARGE SCALE GENOMIC DNA]</scope>
    <source>
        <strain evidence="2">LMG 21857</strain>
    </source>
</reference>
<comment type="caution">
    <text evidence="1">The sequence shown here is derived from an EMBL/GenBank/DDBJ whole genome shotgun (WGS) entry which is preliminary data.</text>
</comment>
<dbReference type="OrthoDB" id="6388250at2"/>
<dbReference type="Proteomes" id="UP000006322">
    <property type="component" value="Unassembled WGS sequence"/>
</dbReference>
<protein>
    <submittedName>
        <fullName evidence="1">Uncharacterized protein</fullName>
    </submittedName>
</protein>
<evidence type="ECO:0000313" key="1">
    <source>
        <dbReference type="EMBL" id="GAC31226.1"/>
    </source>
</evidence>
<dbReference type="EMBL" id="BAER01000014">
    <property type="protein sequence ID" value="GAC31226.1"/>
    <property type="molecule type" value="Genomic_DNA"/>
</dbReference>
<dbReference type="RefSeq" id="WP_007103032.1">
    <property type="nucleotide sequence ID" value="NZ_BAER01000014.1"/>
</dbReference>
<proteinExistence type="predicted"/>
<name>K6Z4T3_9ALTE</name>
<dbReference type="STRING" id="1129793.GPLA_0307"/>
<evidence type="ECO:0000313" key="2">
    <source>
        <dbReference type="Proteomes" id="UP000006322"/>
    </source>
</evidence>
<organism evidence="1 2">
    <name type="scientific">Paraglaciecola polaris LMG 21857</name>
    <dbReference type="NCBI Taxonomy" id="1129793"/>
    <lineage>
        <taxon>Bacteria</taxon>
        <taxon>Pseudomonadati</taxon>
        <taxon>Pseudomonadota</taxon>
        <taxon>Gammaproteobacteria</taxon>
        <taxon>Alteromonadales</taxon>
        <taxon>Alteromonadaceae</taxon>
        <taxon>Paraglaciecola</taxon>
    </lineage>
</organism>